<evidence type="ECO:0000313" key="2">
    <source>
        <dbReference type="EMBL" id="OGH95237.1"/>
    </source>
</evidence>
<dbReference type="AlphaFoldDB" id="A0A1F6PGE7"/>
<feature type="region of interest" description="Disordered" evidence="1">
    <location>
        <begin position="1"/>
        <end position="52"/>
    </location>
</feature>
<protein>
    <submittedName>
        <fullName evidence="2">Uncharacterized protein</fullName>
    </submittedName>
</protein>
<gene>
    <name evidence="2" type="ORF">A2538_01385</name>
</gene>
<reference evidence="2 3" key="1">
    <citation type="journal article" date="2016" name="Nat. Commun.">
        <title>Thousands of microbial genomes shed light on interconnected biogeochemical processes in an aquifer system.</title>
        <authorList>
            <person name="Anantharaman K."/>
            <person name="Brown C.T."/>
            <person name="Hug L.A."/>
            <person name="Sharon I."/>
            <person name="Castelle C.J."/>
            <person name="Probst A.J."/>
            <person name="Thomas B.C."/>
            <person name="Singh A."/>
            <person name="Wilkins M.J."/>
            <person name="Karaoz U."/>
            <person name="Brodie E.L."/>
            <person name="Williams K.H."/>
            <person name="Hubbard S.S."/>
            <person name="Banfield J.F."/>
        </authorList>
    </citation>
    <scope>NUCLEOTIDE SEQUENCE [LARGE SCALE GENOMIC DNA]</scope>
</reference>
<evidence type="ECO:0000313" key="3">
    <source>
        <dbReference type="Proteomes" id="UP000178254"/>
    </source>
</evidence>
<name>A0A1F6PGE7_9BACT</name>
<feature type="compositionally biased region" description="Basic and acidic residues" evidence="1">
    <location>
        <begin position="24"/>
        <end position="46"/>
    </location>
</feature>
<accession>A0A1F6PGE7</accession>
<dbReference type="EMBL" id="MFRE01000001">
    <property type="protein sequence ID" value="OGH95237.1"/>
    <property type="molecule type" value="Genomic_DNA"/>
</dbReference>
<sequence>MRPRTWGSTGERDTPDLSDQTAEGSHEEGVNDGHRRVDERHDADGHDDAEDPLHLFSFLAHEAPTTSAVHERAETS</sequence>
<evidence type="ECO:0000256" key="1">
    <source>
        <dbReference type="SAM" id="MobiDB-lite"/>
    </source>
</evidence>
<dbReference type="Proteomes" id="UP000178254">
    <property type="component" value="Unassembled WGS sequence"/>
</dbReference>
<organism evidence="2 3">
    <name type="scientific">Candidatus Magasanikbacteria bacterium RIFOXYD2_FULL_41_14</name>
    <dbReference type="NCBI Taxonomy" id="1798709"/>
    <lineage>
        <taxon>Bacteria</taxon>
        <taxon>Candidatus Magasanikiibacteriota</taxon>
    </lineage>
</organism>
<comment type="caution">
    <text evidence="2">The sequence shown here is derived from an EMBL/GenBank/DDBJ whole genome shotgun (WGS) entry which is preliminary data.</text>
</comment>
<proteinExistence type="predicted"/>